<protein>
    <submittedName>
        <fullName evidence="1">Uncharacterized protein</fullName>
    </submittedName>
</protein>
<proteinExistence type="predicted"/>
<dbReference type="Proteomes" id="UP001620409">
    <property type="component" value="Unassembled WGS sequence"/>
</dbReference>
<gene>
    <name evidence="1" type="ORF">ISP18_00450</name>
</gene>
<name>A0ABW8IFF4_9GAMM</name>
<organism evidence="1 2">
    <name type="scientific">Dyella humi</name>
    <dbReference type="NCBI Taxonomy" id="1770547"/>
    <lineage>
        <taxon>Bacteria</taxon>
        <taxon>Pseudomonadati</taxon>
        <taxon>Pseudomonadota</taxon>
        <taxon>Gammaproteobacteria</taxon>
        <taxon>Lysobacterales</taxon>
        <taxon>Rhodanobacteraceae</taxon>
        <taxon>Dyella</taxon>
    </lineage>
</organism>
<keyword evidence="2" id="KW-1185">Reference proteome</keyword>
<dbReference type="RefSeq" id="WP_380016084.1">
    <property type="nucleotide sequence ID" value="NZ_JADIKI010000020.1"/>
</dbReference>
<comment type="caution">
    <text evidence="1">The sequence shown here is derived from an EMBL/GenBank/DDBJ whole genome shotgun (WGS) entry which is preliminary data.</text>
</comment>
<sequence>MSKRELADYQEWFLDILPERIRILEDTVRTTPGFERWRADETPDSLDTLGEWLPTQVETRARTSEELAQVREQMQPQFRDILPVQAWELTNRTYSLAMDGGMYLGQVMLRTHPERLQWGQDLRDRRNVDYGQVVIVGTGVVPMNTVGFLVGIAQNFVRKTGKRDLRAMYDIWSGPESGLFVPPPVKKARKPRS</sequence>
<dbReference type="EMBL" id="JADIKI010000020">
    <property type="protein sequence ID" value="MFK2853061.1"/>
    <property type="molecule type" value="Genomic_DNA"/>
</dbReference>
<accession>A0ABW8IFF4</accession>
<reference evidence="1 2" key="1">
    <citation type="submission" date="2020-10" db="EMBL/GenBank/DDBJ databases">
        <title>Phylogeny of dyella-like bacteria.</title>
        <authorList>
            <person name="Fu J."/>
        </authorList>
    </citation>
    <scope>NUCLEOTIDE SEQUENCE [LARGE SCALE GENOMIC DNA]</scope>
    <source>
        <strain evidence="1 2">DHG40</strain>
    </source>
</reference>
<evidence type="ECO:0000313" key="1">
    <source>
        <dbReference type="EMBL" id="MFK2853061.1"/>
    </source>
</evidence>
<evidence type="ECO:0000313" key="2">
    <source>
        <dbReference type="Proteomes" id="UP001620409"/>
    </source>
</evidence>